<keyword evidence="4" id="KW-1185">Reference proteome</keyword>
<dbReference type="Proteomes" id="UP001197247">
    <property type="component" value="Unassembled WGS sequence"/>
</dbReference>
<feature type="domain" description="FAD-binding" evidence="2">
    <location>
        <begin position="10"/>
        <end position="352"/>
    </location>
</feature>
<evidence type="ECO:0000259" key="2">
    <source>
        <dbReference type="Pfam" id="PF01494"/>
    </source>
</evidence>
<dbReference type="EMBL" id="JAHBAY010000002">
    <property type="protein sequence ID" value="MBT0768657.1"/>
    <property type="molecule type" value="Genomic_DNA"/>
</dbReference>
<dbReference type="RefSeq" id="WP_214154950.1">
    <property type="nucleotide sequence ID" value="NZ_JAHBAY010000002.1"/>
</dbReference>
<dbReference type="InterPro" id="IPR051704">
    <property type="entry name" value="FAD_aromatic-hydroxylase"/>
</dbReference>
<dbReference type="InterPro" id="IPR036188">
    <property type="entry name" value="FAD/NAD-bd_sf"/>
</dbReference>
<dbReference type="InterPro" id="IPR002938">
    <property type="entry name" value="FAD-bd"/>
</dbReference>
<organism evidence="3 4">
    <name type="scientific">Kineosporia corallincola</name>
    <dbReference type="NCBI Taxonomy" id="2835133"/>
    <lineage>
        <taxon>Bacteria</taxon>
        <taxon>Bacillati</taxon>
        <taxon>Actinomycetota</taxon>
        <taxon>Actinomycetes</taxon>
        <taxon>Kineosporiales</taxon>
        <taxon>Kineosporiaceae</taxon>
        <taxon>Kineosporia</taxon>
    </lineage>
</organism>
<evidence type="ECO:0000313" key="3">
    <source>
        <dbReference type="EMBL" id="MBT0768657.1"/>
    </source>
</evidence>
<reference evidence="3 4" key="1">
    <citation type="submission" date="2021-05" db="EMBL/GenBank/DDBJ databases">
        <title>Kineosporia and Streptomyces sp. nov. two new marine actinobacteria isolated from Coral.</title>
        <authorList>
            <person name="Buangrab K."/>
            <person name="Sutthacheep M."/>
            <person name="Yeemin T."/>
            <person name="Harunari E."/>
            <person name="Igarashi Y."/>
            <person name="Kanchanasin P."/>
            <person name="Tanasupawat S."/>
            <person name="Phongsopitanun W."/>
        </authorList>
    </citation>
    <scope>NUCLEOTIDE SEQUENCE [LARGE SCALE GENOMIC DNA]</scope>
    <source>
        <strain evidence="3 4">J2-2</strain>
    </source>
</reference>
<dbReference type="Gene3D" id="3.50.50.60">
    <property type="entry name" value="FAD/NAD(P)-binding domain"/>
    <property type="match status" value="1"/>
</dbReference>
<accession>A0ABS5TC53</accession>
<name>A0ABS5TC53_9ACTN</name>
<gene>
    <name evidence="3" type="ORF">KIH74_06945</name>
</gene>
<comment type="caution">
    <text evidence="3">The sequence shown here is derived from an EMBL/GenBank/DDBJ whole genome shotgun (WGS) entry which is preliminary data.</text>
</comment>
<dbReference type="SUPFAM" id="SSF51905">
    <property type="entry name" value="FAD/NAD(P)-binding domain"/>
    <property type="match status" value="1"/>
</dbReference>
<keyword evidence="3" id="KW-0560">Oxidoreductase</keyword>
<dbReference type="PANTHER" id="PTHR46865">
    <property type="entry name" value="OXIDOREDUCTASE-RELATED"/>
    <property type="match status" value="1"/>
</dbReference>
<dbReference type="Pfam" id="PF01494">
    <property type="entry name" value="FAD_binding_3"/>
    <property type="match status" value="1"/>
</dbReference>
<feature type="compositionally biased region" description="Low complexity" evidence="1">
    <location>
        <begin position="509"/>
        <end position="525"/>
    </location>
</feature>
<feature type="compositionally biased region" description="Basic and acidic residues" evidence="1">
    <location>
        <begin position="486"/>
        <end position="508"/>
    </location>
</feature>
<evidence type="ECO:0000313" key="4">
    <source>
        <dbReference type="Proteomes" id="UP001197247"/>
    </source>
</evidence>
<feature type="compositionally biased region" description="Gly residues" evidence="1">
    <location>
        <begin position="526"/>
        <end position="536"/>
    </location>
</feature>
<dbReference type="GO" id="GO:0004497">
    <property type="term" value="F:monooxygenase activity"/>
    <property type="evidence" value="ECO:0007669"/>
    <property type="project" value="UniProtKB-KW"/>
</dbReference>
<keyword evidence="3" id="KW-0503">Monooxygenase</keyword>
<evidence type="ECO:0000256" key="1">
    <source>
        <dbReference type="SAM" id="MobiDB-lite"/>
    </source>
</evidence>
<dbReference type="Gene3D" id="3.30.9.10">
    <property type="entry name" value="D-Amino Acid Oxidase, subunit A, domain 2"/>
    <property type="match status" value="1"/>
</dbReference>
<sequence length="536" mass="58390">MSGVKTTAPRVLVTGGSIAGPAAALGLLQAGLVPTLMERAAGRRSAGQNVDIRNVGREVLRRMGQQDRVAAAGTGEVGTRFLRPDGSTYASVTAHAGEDGPTAELEILRGELSRLLLEATSQDVEHRFGEHLVEVTQDRDGVHTVTDQGREERYDLLVVAEGRRSRTRDLVFAPSSPDGVRYRDLGQYVAYGTIDRAGDDDQWWKWLTALDRRVVSLRPDNLGTARAALAFMAPAMGVERIGFDAQIRVLRERFADVGWQTQRIIDGFQARPQEFYFERAEQVTLPRWYRGRVAVLGDSAWAGPTGMGTTLALLGAHVLAGELAEHLHRGSSFEPERALSAYQHVMRPFVDKAQKIPPGIPGLALPKSAKGLKVLHAAHRLAASRILQRSARHLRPRSRDVPRTCRSIRTFEPMWCSNRDRNSMPSPTASRRVGLGPARTQPSHRNRVRPCSGADGSRPAWIRLTHEEAHRPIGRIASPRTATSEGTHHEHSGDRRDRAGRAARDPAADRAGASGAGADPSAGPGRAAGVGRGGRW</sequence>
<dbReference type="PRINTS" id="PR00420">
    <property type="entry name" value="RNGMNOXGNASE"/>
</dbReference>
<proteinExistence type="predicted"/>
<dbReference type="PANTHER" id="PTHR46865:SF2">
    <property type="entry name" value="MONOOXYGENASE"/>
    <property type="match status" value="1"/>
</dbReference>
<feature type="region of interest" description="Disordered" evidence="1">
    <location>
        <begin position="416"/>
        <end position="536"/>
    </location>
</feature>
<protein>
    <submittedName>
        <fullName evidence="3">FAD-dependent monooxygenase</fullName>
    </submittedName>
</protein>